<organism evidence="1">
    <name type="scientific">viral metagenome</name>
    <dbReference type="NCBI Taxonomy" id="1070528"/>
    <lineage>
        <taxon>unclassified sequences</taxon>
        <taxon>metagenomes</taxon>
        <taxon>organismal metagenomes</taxon>
    </lineage>
</organism>
<dbReference type="AlphaFoldDB" id="A0A6M3IV81"/>
<dbReference type="EMBL" id="MT141441">
    <property type="protein sequence ID" value="QJA61410.1"/>
    <property type="molecule type" value="Genomic_DNA"/>
</dbReference>
<reference evidence="1" key="1">
    <citation type="submission" date="2020-03" db="EMBL/GenBank/DDBJ databases">
        <title>The deep terrestrial virosphere.</title>
        <authorList>
            <person name="Holmfeldt K."/>
            <person name="Nilsson E."/>
            <person name="Simone D."/>
            <person name="Lopez-Fernandez M."/>
            <person name="Wu X."/>
            <person name="de Brujin I."/>
            <person name="Lundin D."/>
            <person name="Andersson A."/>
            <person name="Bertilsson S."/>
            <person name="Dopson M."/>
        </authorList>
    </citation>
    <scope>NUCLEOTIDE SEQUENCE</scope>
    <source>
        <strain evidence="1">MM415B00946</strain>
    </source>
</reference>
<evidence type="ECO:0000313" key="1">
    <source>
        <dbReference type="EMBL" id="QJA61410.1"/>
    </source>
</evidence>
<name>A0A6M3IV81_9ZZZZ</name>
<gene>
    <name evidence="1" type="ORF">MM415B00946_0003</name>
</gene>
<sequence>MTTEEAKKICKLIGCSGISPELYKDHPEAQGYSQNVGVRCGTCGECALSDRG</sequence>
<protein>
    <submittedName>
        <fullName evidence="1">Uncharacterized protein</fullName>
    </submittedName>
</protein>
<proteinExistence type="predicted"/>
<accession>A0A6M3IV81</accession>